<dbReference type="SUPFAM" id="SSF46785">
    <property type="entry name" value="Winged helix' DNA-binding domain"/>
    <property type="match status" value="1"/>
</dbReference>
<accession>A0A1Y5TPK9</accession>
<dbReference type="GO" id="GO:0003700">
    <property type="term" value="F:DNA-binding transcription factor activity"/>
    <property type="evidence" value="ECO:0007669"/>
    <property type="project" value="InterPro"/>
</dbReference>
<dbReference type="Gene3D" id="1.10.10.10">
    <property type="entry name" value="Winged helix-like DNA-binding domain superfamily/Winged helix DNA-binding domain"/>
    <property type="match status" value="1"/>
</dbReference>
<dbReference type="SMART" id="SM00895">
    <property type="entry name" value="FCD"/>
    <property type="match status" value="1"/>
</dbReference>
<dbReference type="PANTHER" id="PTHR43537:SF5">
    <property type="entry name" value="UXU OPERON TRANSCRIPTIONAL REGULATOR"/>
    <property type="match status" value="1"/>
</dbReference>
<feature type="domain" description="HTH gntR-type" evidence="4">
    <location>
        <begin position="8"/>
        <end position="76"/>
    </location>
</feature>
<dbReference type="PROSITE" id="PS50949">
    <property type="entry name" value="HTH_GNTR"/>
    <property type="match status" value="1"/>
</dbReference>
<keyword evidence="2" id="KW-0238">DNA-binding</keyword>
<evidence type="ECO:0000259" key="4">
    <source>
        <dbReference type="PROSITE" id="PS50949"/>
    </source>
</evidence>
<evidence type="ECO:0000256" key="2">
    <source>
        <dbReference type="ARBA" id="ARBA00023125"/>
    </source>
</evidence>
<name>A0A1Y5TPK9_9RHOB</name>
<dbReference type="AlphaFoldDB" id="A0A1Y5TPK9"/>
<evidence type="ECO:0000313" key="5">
    <source>
        <dbReference type="EMBL" id="SLN68924.1"/>
    </source>
</evidence>
<dbReference type="SUPFAM" id="SSF48008">
    <property type="entry name" value="GntR ligand-binding domain-like"/>
    <property type="match status" value="1"/>
</dbReference>
<dbReference type="EMBL" id="FWFV01000015">
    <property type="protein sequence ID" value="SLN68924.1"/>
    <property type="molecule type" value="Genomic_DNA"/>
</dbReference>
<dbReference type="InterPro" id="IPR000524">
    <property type="entry name" value="Tscrpt_reg_HTH_GntR"/>
</dbReference>
<protein>
    <submittedName>
        <fullName evidence="5">Putative L-lactate dehydrogenase operon regulatory protein</fullName>
    </submittedName>
</protein>
<dbReference type="GO" id="GO:0003677">
    <property type="term" value="F:DNA binding"/>
    <property type="evidence" value="ECO:0007669"/>
    <property type="project" value="UniProtKB-KW"/>
</dbReference>
<reference evidence="5 6" key="1">
    <citation type="submission" date="2017-03" db="EMBL/GenBank/DDBJ databases">
        <authorList>
            <person name="Afonso C.L."/>
            <person name="Miller P.J."/>
            <person name="Scott M.A."/>
            <person name="Spackman E."/>
            <person name="Goraichik I."/>
            <person name="Dimitrov K.M."/>
            <person name="Suarez D.L."/>
            <person name="Swayne D.E."/>
        </authorList>
    </citation>
    <scope>NUCLEOTIDE SEQUENCE [LARGE SCALE GENOMIC DNA]</scope>
    <source>
        <strain evidence="5 6">CECT 7066</strain>
    </source>
</reference>
<keyword evidence="3" id="KW-0804">Transcription</keyword>
<dbReference type="InterPro" id="IPR036388">
    <property type="entry name" value="WH-like_DNA-bd_sf"/>
</dbReference>
<proteinExistence type="predicted"/>
<dbReference type="Pfam" id="PF07729">
    <property type="entry name" value="FCD"/>
    <property type="match status" value="1"/>
</dbReference>
<organism evidence="5 6">
    <name type="scientific">Palleronia marisminoris</name>
    <dbReference type="NCBI Taxonomy" id="315423"/>
    <lineage>
        <taxon>Bacteria</taxon>
        <taxon>Pseudomonadati</taxon>
        <taxon>Pseudomonadota</taxon>
        <taxon>Alphaproteobacteria</taxon>
        <taxon>Rhodobacterales</taxon>
        <taxon>Roseobacteraceae</taxon>
        <taxon>Palleronia</taxon>
    </lineage>
</organism>
<evidence type="ECO:0000256" key="1">
    <source>
        <dbReference type="ARBA" id="ARBA00023015"/>
    </source>
</evidence>
<dbReference type="SMART" id="SM00345">
    <property type="entry name" value="HTH_GNTR"/>
    <property type="match status" value="1"/>
</dbReference>
<keyword evidence="1" id="KW-0805">Transcription regulation</keyword>
<dbReference type="Gene3D" id="1.20.120.530">
    <property type="entry name" value="GntR ligand-binding domain-like"/>
    <property type="match status" value="1"/>
</dbReference>
<dbReference type="InterPro" id="IPR011711">
    <property type="entry name" value="GntR_C"/>
</dbReference>
<dbReference type="STRING" id="315423.SAMN04488020_11644"/>
<evidence type="ECO:0000313" key="6">
    <source>
        <dbReference type="Proteomes" id="UP000193870"/>
    </source>
</evidence>
<dbReference type="PANTHER" id="PTHR43537">
    <property type="entry name" value="TRANSCRIPTIONAL REGULATOR, GNTR FAMILY"/>
    <property type="match status" value="1"/>
</dbReference>
<dbReference type="CDD" id="cd07377">
    <property type="entry name" value="WHTH_GntR"/>
    <property type="match status" value="1"/>
</dbReference>
<dbReference type="InterPro" id="IPR036390">
    <property type="entry name" value="WH_DNA-bd_sf"/>
</dbReference>
<dbReference type="Proteomes" id="UP000193870">
    <property type="component" value="Unassembled WGS sequence"/>
</dbReference>
<dbReference type="PRINTS" id="PR00035">
    <property type="entry name" value="HTHGNTR"/>
</dbReference>
<keyword evidence="6" id="KW-1185">Reference proteome</keyword>
<evidence type="ECO:0000256" key="3">
    <source>
        <dbReference type="ARBA" id="ARBA00023163"/>
    </source>
</evidence>
<sequence>MDSEQVSAPSAESGLMRLRSYIERHELAPGDRLPAERRLIPELGLSRTELRKALDRLERDGVIWRHVGKGTFLAEPESGADRAMTAVALGRRLTPVQMMRARICFEPALAREAALNASGAALHRMAEVIAQSEAASSWEEYERNDDLFHEAIAGASDNLLLQVLFDKLNQVRRAVAWGSVRRETPHPAPDHGSFVQHRRILSTISERDPDAAQDAMRAHLNAVSRRLFGG</sequence>
<dbReference type="InterPro" id="IPR008920">
    <property type="entry name" value="TF_FadR/GntR_C"/>
</dbReference>
<dbReference type="RefSeq" id="WP_246799794.1">
    <property type="nucleotide sequence ID" value="NZ_FWFV01000015.1"/>
</dbReference>
<gene>
    <name evidence="5" type="primary">lldR_3</name>
    <name evidence="5" type="ORF">PAM7066_03494</name>
</gene>
<dbReference type="Pfam" id="PF00392">
    <property type="entry name" value="GntR"/>
    <property type="match status" value="1"/>
</dbReference>